<feature type="compositionally biased region" description="Basic and acidic residues" evidence="1">
    <location>
        <begin position="239"/>
        <end position="251"/>
    </location>
</feature>
<sequence length="278" mass="31319">MILKKLKQGRALFAEQQGKRQRTKSLRSVDVKNENHDISSMPTSDLAASAVASDDDFGIGSDNEEGSESGKRGDGYQSYESRGNYESEGDEADGHEHVEVGVNCRQMEQSELEKSKALLMNGCTTRAEERKYACQVPPIASNSWQKPWNKLGRFLEQDKRDIIAQIQKSTVGTSVLEKGRAAQLRRGLQPKDTVVMVGRIAKQAQSTRPRKKDLKALIPQIELSARQQLLNFRSKMATREYVSHPEQDSRPRGSNGTTRKARKSQRFFHNRVKDNLSK</sequence>
<feature type="compositionally biased region" description="Acidic residues" evidence="1">
    <location>
        <begin position="53"/>
        <end position="67"/>
    </location>
</feature>
<name>M3DCN1_SPHMS</name>
<evidence type="ECO:0000256" key="1">
    <source>
        <dbReference type="SAM" id="MobiDB-lite"/>
    </source>
</evidence>
<dbReference type="RefSeq" id="XP_016763695.1">
    <property type="nucleotide sequence ID" value="XM_016904288.1"/>
</dbReference>
<evidence type="ECO:0000313" key="2">
    <source>
        <dbReference type="EMBL" id="EMF15574.1"/>
    </source>
</evidence>
<protein>
    <submittedName>
        <fullName evidence="2">Uncharacterized protein</fullName>
    </submittedName>
</protein>
<dbReference type="OrthoDB" id="10664329at2759"/>
<feature type="region of interest" description="Disordered" evidence="1">
    <location>
        <begin position="239"/>
        <end position="278"/>
    </location>
</feature>
<dbReference type="Proteomes" id="UP000016931">
    <property type="component" value="Unassembled WGS sequence"/>
</dbReference>
<organism evidence="2 3">
    <name type="scientific">Sphaerulina musiva (strain SO2202)</name>
    <name type="common">Poplar stem canker fungus</name>
    <name type="synonym">Septoria musiva</name>
    <dbReference type="NCBI Taxonomy" id="692275"/>
    <lineage>
        <taxon>Eukaryota</taxon>
        <taxon>Fungi</taxon>
        <taxon>Dikarya</taxon>
        <taxon>Ascomycota</taxon>
        <taxon>Pezizomycotina</taxon>
        <taxon>Dothideomycetes</taxon>
        <taxon>Dothideomycetidae</taxon>
        <taxon>Mycosphaerellales</taxon>
        <taxon>Mycosphaerellaceae</taxon>
        <taxon>Sphaerulina</taxon>
    </lineage>
</organism>
<feature type="compositionally biased region" description="Basic residues" evidence="1">
    <location>
        <begin position="259"/>
        <end position="270"/>
    </location>
</feature>
<feature type="compositionally biased region" description="Basic and acidic residues" evidence="1">
    <location>
        <begin position="27"/>
        <end position="37"/>
    </location>
</feature>
<dbReference type="HOGENOM" id="CLU_1001732_0_0_1"/>
<proteinExistence type="predicted"/>
<accession>M3DCN1</accession>
<dbReference type="GeneID" id="27901425"/>
<dbReference type="AlphaFoldDB" id="M3DCN1"/>
<reference evidence="2 3" key="1">
    <citation type="journal article" date="2012" name="PLoS Pathog.">
        <title>Diverse lifestyles and strategies of plant pathogenesis encoded in the genomes of eighteen Dothideomycetes fungi.</title>
        <authorList>
            <person name="Ohm R.A."/>
            <person name="Feau N."/>
            <person name="Henrissat B."/>
            <person name="Schoch C.L."/>
            <person name="Horwitz B.A."/>
            <person name="Barry K.W."/>
            <person name="Condon B.J."/>
            <person name="Copeland A.C."/>
            <person name="Dhillon B."/>
            <person name="Glaser F."/>
            <person name="Hesse C.N."/>
            <person name="Kosti I."/>
            <person name="LaButti K."/>
            <person name="Lindquist E.A."/>
            <person name="Lucas S."/>
            <person name="Salamov A.A."/>
            <person name="Bradshaw R.E."/>
            <person name="Ciuffetti L."/>
            <person name="Hamelin R.C."/>
            <person name="Kema G.H.J."/>
            <person name="Lawrence C."/>
            <person name="Scott J.A."/>
            <person name="Spatafora J.W."/>
            <person name="Turgeon B.G."/>
            <person name="de Wit P.J.G.M."/>
            <person name="Zhong S."/>
            <person name="Goodwin S.B."/>
            <person name="Grigoriev I.V."/>
        </authorList>
    </citation>
    <scope>NUCLEOTIDE SEQUENCE [LARGE SCALE GENOMIC DNA]</scope>
    <source>
        <strain evidence="2 3">SO2202</strain>
    </source>
</reference>
<keyword evidence="3" id="KW-1185">Reference proteome</keyword>
<gene>
    <name evidence="2" type="ORF">SEPMUDRAFT_147417</name>
</gene>
<evidence type="ECO:0000313" key="3">
    <source>
        <dbReference type="Proteomes" id="UP000016931"/>
    </source>
</evidence>
<dbReference type="EMBL" id="KB456261">
    <property type="protein sequence ID" value="EMF15574.1"/>
    <property type="molecule type" value="Genomic_DNA"/>
</dbReference>
<feature type="region of interest" description="Disordered" evidence="1">
    <location>
        <begin position="13"/>
        <end position="94"/>
    </location>
</feature>